<dbReference type="Pfam" id="PF01261">
    <property type="entry name" value="AP_endonuc_2"/>
    <property type="match status" value="1"/>
</dbReference>
<dbReference type="SUPFAM" id="SSF51658">
    <property type="entry name" value="Xylose isomerase-like"/>
    <property type="match status" value="1"/>
</dbReference>
<evidence type="ECO:0000259" key="1">
    <source>
        <dbReference type="Pfam" id="PF01261"/>
    </source>
</evidence>
<dbReference type="RefSeq" id="WP_259135464.1">
    <property type="nucleotide sequence ID" value="NZ_JANUCS010000015.1"/>
</dbReference>
<reference evidence="2 3" key="1">
    <citation type="submission" date="2018-08" db="EMBL/GenBank/DDBJ databases">
        <title>The metabolism and importance of syntrophic acetate oxidation coupled to methane or sulfide production in haloalkaline environments.</title>
        <authorList>
            <person name="Timmers P.H.A."/>
            <person name="Vavourakis C.D."/>
            <person name="Sorokin D.Y."/>
            <person name="Sinninghe Damste J.S."/>
            <person name="Muyzer G."/>
            <person name="Stams A.J.M."/>
            <person name="Plugge C.M."/>
        </authorList>
    </citation>
    <scope>NUCLEOTIDE SEQUENCE [LARGE SCALE GENOMIC DNA]</scope>
    <source>
        <strain evidence="2">MSAO_Arc3</strain>
    </source>
</reference>
<gene>
    <name evidence="2" type="ORF">D5R95_00940</name>
</gene>
<keyword evidence="2" id="KW-0413">Isomerase</keyword>
<comment type="caution">
    <text evidence="2">The sequence shown here is derived from an EMBL/GenBank/DDBJ whole genome shotgun (WGS) entry which is preliminary data.</text>
</comment>
<dbReference type="AlphaFoldDB" id="A0A3R7XJ96"/>
<evidence type="ECO:0000313" key="3">
    <source>
        <dbReference type="Proteomes" id="UP000284763"/>
    </source>
</evidence>
<dbReference type="EMBL" id="QZAB01000070">
    <property type="protein sequence ID" value="RQD91693.1"/>
    <property type="molecule type" value="Genomic_DNA"/>
</dbReference>
<dbReference type="GO" id="GO:0016853">
    <property type="term" value="F:isomerase activity"/>
    <property type="evidence" value="ECO:0007669"/>
    <property type="project" value="UniProtKB-KW"/>
</dbReference>
<dbReference type="InterPro" id="IPR050312">
    <property type="entry name" value="IolE/XylAMocC-like"/>
</dbReference>
<dbReference type="PANTHER" id="PTHR12110:SF21">
    <property type="entry name" value="XYLOSE ISOMERASE-LIKE TIM BARREL DOMAIN-CONTAINING PROTEIN"/>
    <property type="match status" value="1"/>
</dbReference>
<name>A0A3R7XJ96_9EURY</name>
<dbReference type="Proteomes" id="UP000284763">
    <property type="component" value="Unassembled WGS sequence"/>
</dbReference>
<dbReference type="InterPro" id="IPR036237">
    <property type="entry name" value="Xyl_isomerase-like_sf"/>
</dbReference>
<evidence type="ECO:0000313" key="2">
    <source>
        <dbReference type="EMBL" id="RQD91693.1"/>
    </source>
</evidence>
<proteinExistence type="predicted"/>
<dbReference type="Gene3D" id="3.20.20.150">
    <property type="entry name" value="Divalent-metal-dependent TIM barrel enzymes"/>
    <property type="match status" value="1"/>
</dbReference>
<dbReference type="InterPro" id="IPR013022">
    <property type="entry name" value="Xyl_isomerase-like_TIM-brl"/>
</dbReference>
<dbReference type="PANTHER" id="PTHR12110">
    <property type="entry name" value="HYDROXYPYRUVATE ISOMERASE"/>
    <property type="match status" value="1"/>
</dbReference>
<sequence length="242" mass="27310">MLGISSFSYSNKTLSEALEVIENKVACAEIFCEGMHDLFKYTEIPLSYNLKYAVHAPCSDLNIASIRERIRKASIGLVEDVAYLCQQIGAEVMVLHPGYFSYSCDLPAVMKALETSLDEMEYIREETGVLICLENMPADWNCFVFQNPGMDLKNHGFTLDIGHANTTNALNDFLKQTISHLHIHDNNGTSDEHLPVGDGNIDFNCMRHKLKSNGCMKILEHRTGFDVDKSLETINTKYKYLK</sequence>
<accession>A0A3R7XJ96</accession>
<protein>
    <submittedName>
        <fullName evidence="2">Sugar phosphate isomerase/epimerase</fullName>
    </submittedName>
</protein>
<organism evidence="2 3">
    <name type="scientific">Methanosalsum natronophilum</name>
    <dbReference type="NCBI Taxonomy" id="768733"/>
    <lineage>
        <taxon>Archaea</taxon>
        <taxon>Methanobacteriati</taxon>
        <taxon>Methanobacteriota</taxon>
        <taxon>Stenosarchaea group</taxon>
        <taxon>Methanomicrobia</taxon>
        <taxon>Methanosarcinales</taxon>
        <taxon>Methanosarcinaceae</taxon>
        <taxon>Methanosalsum</taxon>
    </lineage>
</organism>
<feature type="domain" description="Xylose isomerase-like TIM barrel" evidence="1">
    <location>
        <begin position="48"/>
        <end position="220"/>
    </location>
</feature>